<dbReference type="InterPro" id="IPR050654">
    <property type="entry name" value="AChE-related_enzymes"/>
</dbReference>
<evidence type="ECO:0000256" key="2">
    <source>
        <dbReference type="ARBA" id="ARBA00022487"/>
    </source>
</evidence>
<dbReference type="PANTHER" id="PTHR43918:SF4">
    <property type="entry name" value="CARBOXYLIC ESTER HYDROLASE"/>
    <property type="match status" value="1"/>
</dbReference>
<name>A0A6P6XRY9_DERPT</name>
<dbReference type="PRINTS" id="PR00878">
    <property type="entry name" value="CHOLNESTRASE"/>
</dbReference>
<dbReference type="InterPro" id="IPR019826">
    <property type="entry name" value="Carboxylesterase_B_AS"/>
</dbReference>
<dbReference type="RefSeq" id="XP_027196232.1">
    <property type="nucleotide sequence ID" value="XM_027340431.1"/>
</dbReference>
<organism evidence="10 11">
    <name type="scientific">Dermatophagoides pteronyssinus</name>
    <name type="common">European house dust mite</name>
    <dbReference type="NCBI Taxonomy" id="6956"/>
    <lineage>
        <taxon>Eukaryota</taxon>
        <taxon>Metazoa</taxon>
        <taxon>Ecdysozoa</taxon>
        <taxon>Arthropoda</taxon>
        <taxon>Chelicerata</taxon>
        <taxon>Arachnida</taxon>
        <taxon>Acari</taxon>
        <taxon>Acariformes</taxon>
        <taxon>Sarcoptiformes</taxon>
        <taxon>Astigmata</taxon>
        <taxon>Psoroptidia</taxon>
        <taxon>Analgoidea</taxon>
        <taxon>Pyroglyphidae</taxon>
        <taxon>Dermatophagoidinae</taxon>
        <taxon>Dermatophagoides</taxon>
    </lineage>
</organism>
<dbReference type="PROSITE" id="PS00122">
    <property type="entry name" value="CARBOXYLESTERASE_B_1"/>
    <property type="match status" value="1"/>
</dbReference>
<evidence type="ECO:0000313" key="11">
    <source>
        <dbReference type="RefSeq" id="XP_027196232.1"/>
    </source>
</evidence>
<dbReference type="GO" id="GO:0005886">
    <property type="term" value="C:plasma membrane"/>
    <property type="evidence" value="ECO:0007669"/>
    <property type="project" value="TreeGrafter"/>
</dbReference>
<evidence type="ECO:0000256" key="5">
    <source>
        <dbReference type="ARBA" id="ARBA00023180"/>
    </source>
</evidence>
<dbReference type="SUPFAM" id="SSF53474">
    <property type="entry name" value="alpha/beta-Hydrolases"/>
    <property type="match status" value="1"/>
</dbReference>
<feature type="chain" id="PRO_5028505584" description="Carboxylic ester hydrolase" evidence="8">
    <location>
        <begin position="28"/>
        <end position="557"/>
    </location>
</feature>
<keyword evidence="2" id="KW-0719">Serine esterase</keyword>
<keyword evidence="8" id="KW-0732">Signal</keyword>
<evidence type="ECO:0000259" key="9">
    <source>
        <dbReference type="Pfam" id="PF00135"/>
    </source>
</evidence>
<dbReference type="InterPro" id="IPR002018">
    <property type="entry name" value="CarbesteraseB"/>
</dbReference>
<gene>
    <name evidence="11" type="primary">LOC113790733</name>
</gene>
<feature type="active site" description="Charge relay system" evidence="7">
    <location>
        <position position="462"/>
    </location>
</feature>
<dbReference type="OMA" id="ICTILIN"/>
<dbReference type="OrthoDB" id="19653at2759"/>
<dbReference type="KEGG" id="dpte:113790733"/>
<keyword evidence="10" id="KW-1185">Reference proteome</keyword>
<feature type="domain" description="Carboxylesterase type B" evidence="9">
    <location>
        <begin position="33"/>
        <end position="545"/>
    </location>
</feature>
<dbReference type="PANTHER" id="PTHR43918">
    <property type="entry name" value="ACETYLCHOLINESTERASE"/>
    <property type="match status" value="1"/>
</dbReference>
<feature type="signal peptide" evidence="8">
    <location>
        <begin position="1"/>
        <end position="27"/>
    </location>
</feature>
<dbReference type="InterPro" id="IPR000997">
    <property type="entry name" value="Cholinesterase"/>
</dbReference>
<evidence type="ECO:0000256" key="8">
    <source>
        <dbReference type="RuleBase" id="RU361235"/>
    </source>
</evidence>
<evidence type="ECO:0000256" key="4">
    <source>
        <dbReference type="ARBA" id="ARBA00023157"/>
    </source>
</evidence>
<dbReference type="GO" id="GO:0003990">
    <property type="term" value="F:acetylcholinesterase activity"/>
    <property type="evidence" value="ECO:0007669"/>
    <property type="project" value="UniProtKB-EC"/>
</dbReference>
<dbReference type="GO" id="GO:0006581">
    <property type="term" value="P:acetylcholine catabolic process"/>
    <property type="evidence" value="ECO:0007669"/>
    <property type="project" value="TreeGrafter"/>
</dbReference>
<dbReference type="InterPro" id="IPR029058">
    <property type="entry name" value="AB_hydrolase_fold"/>
</dbReference>
<dbReference type="Proteomes" id="UP000515146">
    <property type="component" value="Unplaced"/>
</dbReference>
<accession>A0A6P6XRY9</accession>
<evidence type="ECO:0000256" key="1">
    <source>
        <dbReference type="ARBA" id="ARBA00005964"/>
    </source>
</evidence>
<dbReference type="Gene3D" id="3.40.50.1820">
    <property type="entry name" value="alpha/beta hydrolase"/>
    <property type="match status" value="1"/>
</dbReference>
<reference evidence="11" key="1">
    <citation type="submission" date="2025-08" db="UniProtKB">
        <authorList>
            <consortium name="RefSeq"/>
        </authorList>
    </citation>
    <scope>IDENTIFICATION</scope>
    <source>
        <strain evidence="11">Airmid</strain>
    </source>
</reference>
<feature type="active site" description="Charge relay system" evidence="7">
    <location>
        <position position="352"/>
    </location>
</feature>
<dbReference type="Pfam" id="PF00135">
    <property type="entry name" value="COesterase"/>
    <property type="match status" value="1"/>
</dbReference>
<dbReference type="AlphaFoldDB" id="A0A6P6XRY9"/>
<sequence length="557" mass="63861">MYKKIMMICTILINLLLFICLTNLADCSKHHAPIIELKNYGKIRGIVQNEVMVNFSTIAEDIYLYQGIRYGKARRFDRPERADSWPDIYDAIEYRAACPQLGIKSSNFFNQTETISEDCLFLNVWTTKRAMELANKPKERRPVMAYIHGGAYKKGTIFNQNYDGGIFSANGNMVVVSIAYRLGPFGFLYTGDESEQANGNQGFYDQILALQWIQENIHYFGGDPNQVTVFGQSAGAFSTANLILSPLASGLFHRAILQSGSSISDTACASKSHEKSKAKIIAEKLNCLGNMTAITKCLRQKSIKELLSVHLDQQLMAIYGSEFLPLKPVEALKNDHYKINKVDLMFGANRDEGDFYVQNSFDGEHNVSVNLVKKKIRERFEKHSYVEDVVHFYTKNLNDSSTLEEKRIALSHAYGDYHIICPTILYGEEYHRRFSDTKQYSYRLMAPVKSMFFDNKWNGVGHRQDLFYIFGVPFRFAHKISFTQHERDLSRDMIEAWIHFAQNGIQGTIGNTNIEWKEAFDGSSSAHFMALDSKHYHMVNNYFKSICDDFWRPKIFA</sequence>
<comment type="catalytic activity">
    <reaction evidence="6">
        <text>acetylcholine + H2O = choline + acetate + H(+)</text>
        <dbReference type="Rhea" id="RHEA:17561"/>
        <dbReference type="ChEBI" id="CHEBI:15354"/>
        <dbReference type="ChEBI" id="CHEBI:15355"/>
        <dbReference type="ChEBI" id="CHEBI:15377"/>
        <dbReference type="ChEBI" id="CHEBI:15378"/>
        <dbReference type="ChEBI" id="CHEBI:30089"/>
        <dbReference type="EC" id="3.1.1.7"/>
    </reaction>
</comment>
<keyword evidence="5" id="KW-0325">Glycoprotein</keyword>
<evidence type="ECO:0000256" key="7">
    <source>
        <dbReference type="PIRSR" id="PIRSR600997-1"/>
    </source>
</evidence>
<evidence type="ECO:0000256" key="3">
    <source>
        <dbReference type="ARBA" id="ARBA00022801"/>
    </source>
</evidence>
<proteinExistence type="inferred from homology"/>
<keyword evidence="3 8" id="KW-0378">Hydrolase</keyword>
<dbReference type="GO" id="GO:0005615">
    <property type="term" value="C:extracellular space"/>
    <property type="evidence" value="ECO:0007669"/>
    <property type="project" value="TreeGrafter"/>
</dbReference>
<evidence type="ECO:0000313" key="10">
    <source>
        <dbReference type="Proteomes" id="UP000515146"/>
    </source>
</evidence>
<feature type="active site" description="Acyl-ester intermediate" evidence="7">
    <location>
        <position position="233"/>
    </location>
</feature>
<evidence type="ECO:0000256" key="6">
    <source>
        <dbReference type="ARBA" id="ARBA00048484"/>
    </source>
</evidence>
<keyword evidence="4" id="KW-1015">Disulfide bond</keyword>
<protein>
    <recommendedName>
        <fullName evidence="8">Carboxylic ester hydrolase</fullName>
        <ecNumber evidence="8">3.1.1.-</ecNumber>
    </recommendedName>
</protein>
<dbReference type="GO" id="GO:0019695">
    <property type="term" value="P:choline metabolic process"/>
    <property type="evidence" value="ECO:0007669"/>
    <property type="project" value="TreeGrafter"/>
</dbReference>
<comment type="similarity">
    <text evidence="1 8">Belongs to the type-B carboxylesterase/lipase family.</text>
</comment>
<dbReference type="EC" id="3.1.1.-" evidence="8"/>
<dbReference type="InParanoid" id="A0A6P6XRY9"/>